<name>A0ABV3WSG5_9HYPH</name>
<protein>
    <submittedName>
        <fullName evidence="1">Histidine phosphatase family protein</fullName>
    </submittedName>
</protein>
<dbReference type="SUPFAM" id="SSF53254">
    <property type="entry name" value="Phosphoglycerate mutase-like"/>
    <property type="match status" value="1"/>
</dbReference>
<dbReference type="RefSeq" id="WP_368802726.1">
    <property type="nucleotide sequence ID" value="NZ_JAZHFV010000002.1"/>
</dbReference>
<dbReference type="Pfam" id="PF00300">
    <property type="entry name" value="His_Phos_1"/>
    <property type="match status" value="1"/>
</dbReference>
<sequence>MTERSLLLLRHAKSSWDDPSLDDFDRPLAKRGREAASRIAEEMTLRGWKPDHALISPALRTRQTWELVAAALPHGILCDFVPAIYEAPAARILEAVRSAPDEAGCLLVVGHNPGLEELAALIASPESNDEAMARLSAKFPTAAIARFGFGGPWLALRPGAAMLEGFVTPKELG</sequence>
<dbReference type="CDD" id="cd07067">
    <property type="entry name" value="HP_PGM_like"/>
    <property type="match status" value="1"/>
</dbReference>
<comment type="caution">
    <text evidence="1">The sequence shown here is derived from an EMBL/GenBank/DDBJ whole genome shotgun (WGS) entry which is preliminary data.</text>
</comment>
<dbReference type="SMART" id="SM00855">
    <property type="entry name" value="PGAM"/>
    <property type="match status" value="1"/>
</dbReference>
<evidence type="ECO:0000313" key="2">
    <source>
        <dbReference type="Proteomes" id="UP001559025"/>
    </source>
</evidence>
<accession>A0ABV3WSG5</accession>
<dbReference type="PANTHER" id="PTHR47623">
    <property type="entry name" value="OS09G0287300 PROTEIN"/>
    <property type="match status" value="1"/>
</dbReference>
<reference evidence="1 2" key="1">
    <citation type="submission" date="2024-01" db="EMBL/GenBank/DDBJ databases">
        <title>New evidence supports the origin of RcGTA from prophage.</title>
        <authorList>
            <person name="Xu Y."/>
            <person name="Liu B."/>
            <person name="Chen F."/>
        </authorList>
    </citation>
    <scope>NUCLEOTIDE SEQUENCE [LARGE SCALE GENOMIC DNA]</scope>
    <source>
        <strain evidence="1 2">CBW1107-2</strain>
    </source>
</reference>
<proteinExistence type="predicted"/>
<dbReference type="Gene3D" id="3.40.50.1240">
    <property type="entry name" value="Phosphoglycerate mutase-like"/>
    <property type="match status" value="1"/>
</dbReference>
<organism evidence="1 2">
    <name type="scientific">Neoaquamicrobium sediminum</name>
    <dbReference type="NCBI Taxonomy" id="1849104"/>
    <lineage>
        <taxon>Bacteria</taxon>
        <taxon>Pseudomonadati</taxon>
        <taxon>Pseudomonadota</taxon>
        <taxon>Alphaproteobacteria</taxon>
        <taxon>Hyphomicrobiales</taxon>
        <taxon>Phyllobacteriaceae</taxon>
        <taxon>Neoaquamicrobium</taxon>
    </lineage>
</organism>
<dbReference type="Proteomes" id="UP001559025">
    <property type="component" value="Unassembled WGS sequence"/>
</dbReference>
<dbReference type="EMBL" id="JAZHFV010000002">
    <property type="protein sequence ID" value="MEX4007602.1"/>
    <property type="molecule type" value="Genomic_DNA"/>
</dbReference>
<evidence type="ECO:0000313" key="1">
    <source>
        <dbReference type="EMBL" id="MEX4007602.1"/>
    </source>
</evidence>
<gene>
    <name evidence="1" type="ORF">V1479_09820</name>
</gene>
<dbReference type="PANTHER" id="PTHR47623:SF1">
    <property type="entry name" value="OS09G0287300 PROTEIN"/>
    <property type="match status" value="1"/>
</dbReference>
<dbReference type="InterPro" id="IPR029033">
    <property type="entry name" value="His_PPase_superfam"/>
</dbReference>
<keyword evidence="2" id="KW-1185">Reference proteome</keyword>
<dbReference type="InterPro" id="IPR013078">
    <property type="entry name" value="His_Pase_superF_clade-1"/>
</dbReference>